<evidence type="ECO:0000256" key="12">
    <source>
        <dbReference type="ARBA" id="ARBA00023242"/>
    </source>
</evidence>
<keyword evidence="11 13" id="KW-0804">Transcription</keyword>
<evidence type="ECO:0000256" key="11">
    <source>
        <dbReference type="ARBA" id="ARBA00023163"/>
    </source>
</evidence>
<keyword evidence="12" id="KW-0539">Nucleus</keyword>
<feature type="compositionally biased region" description="Pro residues" evidence="14">
    <location>
        <begin position="281"/>
        <end position="293"/>
    </location>
</feature>
<dbReference type="InterPro" id="IPR000697">
    <property type="entry name" value="WH1/EVH1_dom"/>
</dbReference>
<evidence type="ECO:0000256" key="4">
    <source>
        <dbReference type="ARBA" id="ARBA00022192"/>
    </source>
</evidence>
<keyword evidence="9" id="KW-0653">Protein transport</keyword>
<protein>
    <recommendedName>
        <fullName evidence="4 13">Nascent polypeptide-associated complex subunit beta</fullName>
    </recommendedName>
</protein>
<evidence type="ECO:0000256" key="1">
    <source>
        <dbReference type="ARBA" id="ARBA00004123"/>
    </source>
</evidence>
<evidence type="ECO:0000259" key="15">
    <source>
        <dbReference type="PROSITE" id="PS50229"/>
    </source>
</evidence>
<dbReference type="EMBL" id="WIPF01000150">
    <property type="protein sequence ID" value="KAF3203914.1"/>
    <property type="molecule type" value="Genomic_DNA"/>
</dbReference>
<dbReference type="PROSITE" id="PS51151">
    <property type="entry name" value="NAC_AB"/>
    <property type="match status" value="1"/>
</dbReference>
<dbReference type="PROSITE" id="PS50229">
    <property type="entry name" value="WH1"/>
    <property type="match status" value="1"/>
</dbReference>
<dbReference type="InterPro" id="IPR011993">
    <property type="entry name" value="PH-like_dom_sf"/>
</dbReference>
<dbReference type="GO" id="GO:0005634">
    <property type="term" value="C:nucleus"/>
    <property type="evidence" value="ECO:0007669"/>
    <property type="project" value="UniProtKB-SubCell"/>
</dbReference>
<dbReference type="InterPro" id="IPR039370">
    <property type="entry name" value="BTF3"/>
</dbReference>
<feature type="compositionally biased region" description="Pro residues" evidence="14">
    <location>
        <begin position="428"/>
        <end position="465"/>
    </location>
</feature>
<feature type="region of interest" description="Disordered" evidence="14">
    <location>
        <begin position="220"/>
        <end position="643"/>
    </location>
</feature>
<feature type="compositionally biased region" description="Basic residues" evidence="14">
    <location>
        <begin position="615"/>
        <end position="625"/>
    </location>
</feature>
<feature type="compositionally biased region" description="Pro residues" evidence="14">
    <location>
        <begin position="392"/>
        <end position="420"/>
    </location>
</feature>
<feature type="compositionally biased region" description="Polar residues" evidence="14">
    <location>
        <begin position="298"/>
        <end position="314"/>
    </location>
</feature>
<name>A0A7C8UH28_ORBOL</name>
<comment type="caution">
    <text evidence="18">The sequence shown here is derived from an EMBL/GenBank/DDBJ whole genome shotgun (WGS) entry which is preliminary data.</text>
</comment>
<keyword evidence="10 13" id="KW-0805">Transcription regulation</keyword>
<dbReference type="CDD" id="cd01205">
    <property type="entry name" value="EVH1_WASP-like"/>
    <property type="match status" value="1"/>
</dbReference>
<dbReference type="InterPro" id="IPR033927">
    <property type="entry name" value="WASPfam_EVH1"/>
</dbReference>
<keyword evidence="6" id="KW-0963">Cytoplasm</keyword>
<evidence type="ECO:0000256" key="6">
    <source>
        <dbReference type="ARBA" id="ARBA00022490"/>
    </source>
</evidence>
<feature type="region of interest" description="Disordered" evidence="14">
    <location>
        <begin position="127"/>
        <end position="182"/>
    </location>
</feature>
<dbReference type="InterPro" id="IPR038187">
    <property type="entry name" value="NAC_A/B_dom_sf"/>
</dbReference>
<evidence type="ECO:0000259" key="16">
    <source>
        <dbReference type="PROSITE" id="PS51082"/>
    </source>
</evidence>
<comment type="subcellular location">
    <subcellularLocation>
        <location evidence="2">Cytoplasm</location>
    </subcellularLocation>
    <subcellularLocation>
        <location evidence="1">Nucleus</location>
    </subcellularLocation>
</comment>
<feature type="domain" description="WH1" evidence="15">
    <location>
        <begin position="18"/>
        <end position="130"/>
    </location>
</feature>
<organism evidence="18 19">
    <name type="scientific">Orbilia oligospora</name>
    <name type="common">Nematode-trapping fungus</name>
    <name type="synonym">Arthrobotrys oligospora</name>
    <dbReference type="NCBI Taxonomy" id="2813651"/>
    <lineage>
        <taxon>Eukaryota</taxon>
        <taxon>Fungi</taxon>
        <taxon>Dikarya</taxon>
        <taxon>Ascomycota</taxon>
        <taxon>Pezizomycotina</taxon>
        <taxon>Orbiliomycetes</taxon>
        <taxon>Orbiliales</taxon>
        <taxon>Orbiliaceae</taxon>
        <taxon>Orbilia</taxon>
    </lineage>
</organism>
<dbReference type="GO" id="GO:0071933">
    <property type="term" value="F:Arp2/3 complex binding"/>
    <property type="evidence" value="ECO:0007669"/>
    <property type="project" value="UniProtKB-ARBA"/>
</dbReference>
<keyword evidence="8" id="KW-0597">Phosphoprotein</keyword>
<dbReference type="Pfam" id="PF00568">
    <property type="entry name" value="WH1"/>
    <property type="match status" value="1"/>
</dbReference>
<evidence type="ECO:0000259" key="17">
    <source>
        <dbReference type="PROSITE" id="PS51151"/>
    </source>
</evidence>
<dbReference type="Pfam" id="PF01849">
    <property type="entry name" value="NAC"/>
    <property type="match status" value="1"/>
</dbReference>
<evidence type="ECO:0000256" key="13">
    <source>
        <dbReference type="RuleBase" id="RU361272"/>
    </source>
</evidence>
<dbReference type="SMART" id="SM00461">
    <property type="entry name" value="WH1"/>
    <property type="match status" value="1"/>
</dbReference>
<dbReference type="InterPro" id="IPR002715">
    <property type="entry name" value="Nas_poly-pep-assoc_cplx_dom"/>
</dbReference>
<evidence type="ECO:0000313" key="19">
    <source>
        <dbReference type="Proteomes" id="UP000483672"/>
    </source>
</evidence>
<feature type="domain" description="WH2" evidence="16">
    <location>
        <begin position="530"/>
        <end position="550"/>
    </location>
</feature>
<dbReference type="Proteomes" id="UP000483672">
    <property type="component" value="Unassembled WGS sequence"/>
</dbReference>
<comment type="subunit">
    <text evidence="13">Part of the nascent polypeptide-associated complex (NAC).</text>
</comment>
<evidence type="ECO:0000256" key="9">
    <source>
        <dbReference type="ARBA" id="ARBA00022927"/>
    </source>
</evidence>
<feature type="compositionally biased region" description="Pro residues" evidence="14">
    <location>
        <begin position="472"/>
        <end position="522"/>
    </location>
</feature>
<feature type="compositionally biased region" description="Acidic residues" evidence="14">
    <location>
        <begin position="728"/>
        <end position="737"/>
    </location>
</feature>
<evidence type="ECO:0000256" key="14">
    <source>
        <dbReference type="SAM" id="MobiDB-lite"/>
    </source>
</evidence>
<dbReference type="Gene3D" id="2.30.29.30">
    <property type="entry name" value="Pleckstrin-homology domain (PH domain)/Phosphotyrosine-binding domain (PTB)"/>
    <property type="match status" value="1"/>
</dbReference>
<feature type="compositionally biased region" description="Pro residues" evidence="14">
    <location>
        <begin position="242"/>
        <end position="272"/>
    </location>
</feature>
<keyword evidence="7" id="KW-0678">Repressor</keyword>
<evidence type="ECO:0000256" key="2">
    <source>
        <dbReference type="ARBA" id="ARBA00004496"/>
    </source>
</evidence>
<dbReference type="SMART" id="SM01407">
    <property type="entry name" value="NAC"/>
    <property type="match status" value="1"/>
</dbReference>
<evidence type="ECO:0000313" key="18">
    <source>
        <dbReference type="EMBL" id="KAF3203914.1"/>
    </source>
</evidence>
<dbReference type="AlphaFoldDB" id="A0A7C8UH28"/>
<feature type="compositionally biased region" description="Pro residues" evidence="14">
    <location>
        <begin position="316"/>
        <end position="332"/>
    </location>
</feature>
<dbReference type="PROSITE" id="PS51082">
    <property type="entry name" value="WH2"/>
    <property type="match status" value="1"/>
</dbReference>
<keyword evidence="5" id="KW-0813">Transport</keyword>
<feature type="domain" description="NAC-A/B" evidence="17">
    <location>
        <begin position="628"/>
        <end position="693"/>
    </location>
</feature>
<dbReference type="PANTHER" id="PTHR10351">
    <property type="entry name" value="TRANSCRIPTION FACTOR BTF3 FAMILY MEMBER"/>
    <property type="match status" value="1"/>
</dbReference>
<evidence type="ECO:0000256" key="7">
    <source>
        <dbReference type="ARBA" id="ARBA00022491"/>
    </source>
</evidence>
<dbReference type="SUPFAM" id="SSF50729">
    <property type="entry name" value="PH domain-like"/>
    <property type="match status" value="1"/>
</dbReference>
<dbReference type="GO" id="GO:0015031">
    <property type="term" value="P:protein transport"/>
    <property type="evidence" value="ECO:0007669"/>
    <property type="project" value="UniProtKB-KW"/>
</dbReference>
<dbReference type="InterPro" id="IPR003124">
    <property type="entry name" value="WH2_dom"/>
</dbReference>
<reference evidence="18 19" key="1">
    <citation type="submission" date="2019-06" db="EMBL/GenBank/DDBJ databases">
        <authorList>
            <person name="Palmer J.M."/>
        </authorList>
    </citation>
    <scope>NUCLEOTIDE SEQUENCE [LARGE SCALE GENOMIC DNA]</scope>
    <source>
        <strain evidence="18 19">TWF191</strain>
    </source>
</reference>
<evidence type="ECO:0000256" key="5">
    <source>
        <dbReference type="ARBA" id="ARBA00022448"/>
    </source>
</evidence>
<sequence length="750" mass="79183">MAPSTLNKNDREQVKRVVPSATNEILGDGVARLYVNYPDRNRWNYTGISGCLVLANDKVGRTHFFKIVDISPANRGVLWDQELYDGLQYNQDRTFFHSFEIEECSAGFSFTDEKEAEAFRKRVLKIAPPLPPGARSHHSQASSQRSKGRDGNGNHPHTAGQQNPATQWGKPPEAPSTVVDDIDPSWKPLLAELYELGITDEMIRNNSDFIREYVEQNKASLSKQDLPDTSSNFEADRVQSTAPPPPPPPPPPAAPPPVAIIPLRPPPPPAEPPSINLPSRRNPPPPPPTPRRPGPNSTEAQAEPSSPSYPSKATSPPSPQPPQFHFKVPPPLQNAGVYAERDPPKPPQAPVAAPPPLPPKIPHGDQHDRGQIFAVPPPFPKAGTATTTRSVPAPPPPRGQAPPPPPPRGSLGPPPVPYRAPPVTSSPLAPPPRPPPPNNSAPPPMAPPPPPRVPPSNVPSLPPHVPGFNQNAPPPPPPPPPPPGFGTAAPPPPPPLPPPGFGGAPPPPPPPPGAPPSGPPSQGPATASGQPGDLLASIRGAGGIGALKKTSTSDKSRPLPHAGGNLEKAGGAGGAGGDGGPAGLGNALQRALDNRKKKISRDSDDEDDDNGGKGTPRRKVKKVHKSSGTDDKKLQSSLKKLNVQPIQAIEEVNMFKEDGNVIHFSAPKVHASVPANTFAIYGNGEDKELTELVPGILNQLGPDSLASLRKLAESYQSLQKKEGGDDKKEDDDDDDIPDLVAGESFEAKAE</sequence>
<gene>
    <name evidence="18" type="ORF">TWF191_002520</name>
</gene>
<feature type="region of interest" description="Disordered" evidence="14">
    <location>
        <begin position="716"/>
        <end position="750"/>
    </location>
</feature>
<feature type="compositionally biased region" description="Gly residues" evidence="14">
    <location>
        <begin position="570"/>
        <end position="583"/>
    </location>
</feature>
<dbReference type="FunFam" id="2.20.70.30:FF:000003">
    <property type="entry name" value="Nascent polypeptide-associated complex subunit beta"/>
    <property type="match status" value="1"/>
</dbReference>
<dbReference type="CDD" id="cd22055">
    <property type="entry name" value="NAC_BTF3"/>
    <property type="match status" value="1"/>
</dbReference>
<dbReference type="FunFam" id="2.30.29.30:FF:000281">
    <property type="entry name" value="Actin associated protein"/>
    <property type="match status" value="1"/>
</dbReference>
<accession>A0A7C8UH28</accession>
<feature type="compositionally biased region" description="Polar residues" evidence="14">
    <location>
        <begin position="220"/>
        <end position="241"/>
    </location>
</feature>
<evidence type="ECO:0000256" key="8">
    <source>
        <dbReference type="ARBA" id="ARBA00022553"/>
    </source>
</evidence>
<dbReference type="GO" id="GO:0003779">
    <property type="term" value="F:actin binding"/>
    <property type="evidence" value="ECO:0007669"/>
    <property type="project" value="InterPro"/>
</dbReference>
<dbReference type="Gene3D" id="2.20.70.30">
    <property type="entry name" value="Nascent polypeptide-associated complex domain"/>
    <property type="match status" value="1"/>
</dbReference>
<evidence type="ECO:0000256" key="10">
    <source>
        <dbReference type="ARBA" id="ARBA00023015"/>
    </source>
</evidence>
<comment type="similarity">
    <text evidence="3 13">Belongs to the NAC-beta family.</text>
</comment>
<evidence type="ECO:0000256" key="3">
    <source>
        <dbReference type="ARBA" id="ARBA00005296"/>
    </source>
</evidence>
<feature type="compositionally biased region" description="Pro residues" evidence="14">
    <location>
        <begin position="345"/>
        <end position="361"/>
    </location>
</feature>
<dbReference type="GO" id="GO:0045010">
    <property type="term" value="P:actin nucleation"/>
    <property type="evidence" value="ECO:0007669"/>
    <property type="project" value="UniProtKB-ARBA"/>
</dbReference>
<proteinExistence type="inferred from homology"/>
<dbReference type="GO" id="GO:0030479">
    <property type="term" value="C:actin cortical patch"/>
    <property type="evidence" value="ECO:0007669"/>
    <property type="project" value="UniProtKB-ARBA"/>
</dbReference>